<evidence type="ECO:0000313" key="1">
    <source>
        <dbReference type="EMBL" id="GAC15616.1"/>
    </source>
</evidence>
<sequence>MSDQFEIVYSSNVIAAQYGKYWLQKAVPKLLTQKIFEIAKYMPTSGWAFYDDIRNCPVKGPEQIRFCANSAHELVDMGLTHCVVCVNGLAISEWMMKIIVPQTVKLIFVETPEQGFEILAKQGFETSNLDFQIKFKS</sequence>
<protein>
    <submittedName>
        <fullName evidence="1">Uncharacterized protein</fullName>
    </submittedName>
</protein>
<proteinExistence type="predicted"/>
<dbReference type="EMBL" id="BAEN01000059">
    <property type="protein sequence ID" value="GAC15616.1"/>
    <property type="molecule type" value="Genomic_DNA"/>
</dbReference>
<name>K6XVB0_9ALTE</name>
<accession>K6XVB0</accession>
<evidence type="ECO:0000313" key="2">
    <source>
        <dbReference type="Proteomes" id="UP000006334"/>
    </source>
</evidence>
<gene>
    <name evidence="1" type="ORF">GLIP_2995</name>
</gene>
<dbReference type="OrthoDB" id="5768127at2"/>
<dbReference type="AlphaFoldDB" id="K6XVB0"/>
<keyword evidence="2" id="KW-1185">Reference proteome</keyword>
<reference evidence="1 2" key="1">
    <citation type="journal article" date="2017" name="Antonie Van Leeuwenhoek">
        <title>Rhizobium rhizosphaerae sp. nov., a novel species isolated from rice rhizosphere.</title>
        <authorList>
            <person name="Zhao J.J."/>
            <person name="Zhang J."/>
            <person name="Zhang R.J."/>
            <person name="Zhang C.W."/>
            <person name="Yin H.Q."/>
            <person name="Zhang X.X."/>
        </authorList>
    </citation>
    <scope>NUCLEOTIDE SEQUENCE [LARGE SCALE GENOMIC DNA]</scope>
    <source>
        <strain evidence="1 2">E3</strain>
    </source>
</reference>
<dbReference type="RefSeq" id="WP_008845421.1">
    <property type="nucleotide sequence ID" value="NZ_BAEN01000059.1"/>
</dbReference>
<organism evidence="1 2">
    <name type="scientific">Aliiglaciecola lipolytica E3</name>
    <dbReference type="NCBI Taxonomy" id="1127673"/>
    <lineage>
        <taxon>Bacteria</taxon>
        <taxon>Pseudomonadati</taxon>
        <taxon>Pseudomonadota</taxon>
        <taxon>Gammaproteobacteria</taxon>
        <taxon>Alteromonadales</taxon>
        <taxon>Alteromonadaceae</taxon>
        <taxon>Aliiglaciecola</taxon>
    </lineage>
</organism>
<dbReference type="STRING" id="1127673.GLIP_2995"/>
<comment type="caution">
    <text evidence="1">The sequence shown here is derived from an EMBL/GenBank/DDBJ whole genome shotgun (WGS) entry which is preliminary data.</text>
</comment>
<dbReference type="Proteomes" id="UP000006334">
    <property type="component" value="Unassembled WGS sequence"/>
</dbReference>